<reference evidence="1 2" key="1">
    <citation type="submission" date="2017-03" db="EMBL/GenBank/DDBJ databases">
        <title>Whole genome sequences of fourteen strains of Bradyrhizobium canariense and one strain of Bradyrhizobium japonicum isolated from Lupinus (Papilionoideae: Genisteae) species in Algeria.</title>
        <authorList>
            <person name="Crovadore J."/>
            <person name="Chekireb D."/>
            <person name="Brachmann A."/>
            <person name="Chablais R."/>
            <person name="Cochard B."/>
            <person name="Lefort F."/>
        </authorList>
    </citation>
    <scope>NUCLEOTIDE SEQUENCE [LARGE SCALE GENOMIC DNA]</scope>
    <source>
        <strain evidence="1 2">UBMA197</strain>
    </source>
</reference>
<evidence type="ECO:0000313" key="1">
    <source>
        <dbReference type="EMBL" id="OSJ33557.1"/>
    </source>
</evidence>
<name>A0A1Y2JT53_BRAJP</name>
<accession>A0A1Y2JT53</accession>
<gene>
    <name evidence="1" type="ORF">BSZ19_14985</name>
</gene>
<comment type="caution">
    <text evidence="1">The sequence shown here is derived from an EMBL/GenBank/DDBJ whole genome shotgun (WGS) entry which is preliminary data.</text>
</comment>
<protein>
    <submittedName>
        <fullName evidence="1">Uncharacterized protein</fullName>
    </submittedName>
</protein>
<organism evidence="1 2">
    <name type="scientific">Bradyrhizobium japonicum</name>
    <dbReference type="NCBI Taxonomy" id="375"/>
    <lineage>
        <taxon>Bacteria</taxon>
        <taxon>Pseudomonadati</taxon>
        <taxon>Pseudomonadota</taxon>
        <taxon>Alphaproteobacteria</taxon>
        <taxon>Hyphomicrobiales</taxon>
        <taxon>Nitrobacteraceae</taxon>
        <taxon>Bradyrhizobium</taxon>
    </lineage>
</organism>
<dbReference type="AlphaFoldDB" id="A0A1Y2JT53"/>
<proteinExistence type="predicted"/>
<dbReference type="Proteomes" id="UP000193335">
    <property type="component" value="Unassembled WGS sequence"/>
</dbReference>
<evidence type="ECO:0000313" key="2">
    <source>
        <dbReference type="Proteomes" id="UP000193335"/>
    </source>
</evidence>
<dbReference type="EMBL" id="NAFL01000240">
    <property type="protein sequence ID" value="OSJ33557.1"/>
    <property type="molecule type" value="Genomic_DNA"/>
</dbReference>
<sequence>MVELVRAKGGGFIARKGIPADVRDDYGRLYGVRWEAQLRIPSGTPIPFAKSQHGEWLAEIETRIAALRAHRNGEGQPLTRLNAIALAGRWYVWFVKQHEANPGPAKYWREFGDHLVWKVIYPEAPDSYHEGPYMDSFATWL</sequence>